<keyword evidence="1" id="KW-0812">Transmembrane</keyword>
<reference evidence="2 3" key="1">
    <citation type="submission" date="2013-02" db="EMBL/GenBank/DDBJ databases">
        <authorList>
            <person name="Harkins D.M."/>
            <person name="Durkin A.S."/>
            <person name="Brinkac L.M."/>
            <person name="Haft D.H."/>
            <person name="Selengut J.D."/>
            <person name="Sanka R."/>
            <person name="DePew J."/>
            <person name="Purushe J."/>
            <person name="Whelen A.C."/>
            <person name="Vinetz J.M."/>
            <person name="Sutton G.G."/>
            <person name="Nierman W.C."/>
            <person name="Fouts D.E."/>
        </authorList>
    </citation>
    <scope>NUCLEOTIDE SEQUENCE [LARGE SCALE GENOMIC DNA]</scope>
    <source>
        <strain evidence="2 3">2002000626</strain>
    </source>
</reference>
<evidence type="ECO:0000313" key="3">
    <source>
        <dbReference type="Proteomes" id="UP000012329"/>
    </source>
</evidence>
<organism evidence="2 3">
    <name type="scientific">Leptospira interrogans str. 2002000626</name>
    <dbReference type="NCBI Taxonomy" id="996803"/>
    <lineage>
        <taxon>Bacteria</taxon>
        <taxon>Pseudomonadati</taxon>
        <taxon>Spirochaetota</taxon>
        <taxon>Spirochaetia</taxon>
        <taxon>Leptospirales</taxon>
        <taxon>Leptospiraceae</taxon>
        <taxon>Leptospira</taxon>
    </lineage>
</organism>
<sequence length="42" mass="5050">MEDRQTRLFLALILSMGIWMGVNYFSFLTHPQKKYRNKTNSI</sequence>
<comment type="caution">
    <text evidence="2">The sequence shown here is derived from an EMBL/GenBank/DDBJ whole genome shotgun (WGS) entry which is preliminary data.</text>
</comment>
<protein>
    <submittedName>
        <fullName evidence="2">Uncharacterized protein</fullName>
    </submittedName>
</protein>
<keyword evidence="1" id="KW-0472">Membrane</keyword>
<dbReference type="Proteomes" id="UP000012329">
    <property type="component" value="Unassembled WGS sequence"/>
</dbReference>
<feature type="transmembrane region" description="Helical" evidence="1">
    <location>
        <begin position="6"/>
        <end position="28"/>
    </location>
</feature>
<dbReference type="AlphaFoldDB" id="A0A829DAX7"/>
<dbReference type="EMBL" id="AFJL02000086">
    <property type="protein sequence ID" value="EMY05396.1"/>
    <property type="molecule type" value="Genomic_DNA"/>
</dbReference>
<proteinExistence type="predicted"/>
<evidence type="ECO:0000313" key="2">
    <source>
        <dbReference type="EMBL" id="EMY05396.1"/>
    </source>
</evidence>
<accession>A0A829DAX7</accession>
<name>A0A829DAX7_LEPIR</name>
<gene>
    <name evidence="2" type="ORF">LEP1GSC029_2348</name>
</gene>
<evidence type="ECO:0000256" key="1">
    <source>
        <dbReference type="SAM" id="Phobius"/>
    </source>
</evidence>
<keyword evidence="1" id="KW-1133">Transmembrane helix</keyword>